<keyword evidence="8" id="KW-1185">Reference proteome</keyword>
<dbReference type="Proteomes" id="UP000825434">
    <property type="component" value="Chromosome 1"/>
</dbReference>
<dbReference type="EMBL" id="CP076661">
    <property type="protein sequence ID" value="QWU86202.1"/>
    <property type="molecule type" value="Genomic_DNA"/>
</dbReference>
<proteinExistence type="inferred from homology"/>
<evidence type="ECO:0000313" key="7">
    <source>
        <dbReference type="EMBL" id="QWU86202.1"/>
    </source>
</evidence>
<sequence>MIHRILGNIFLSSLDNLDGSVDLQKEYAITHVISVLEGSVPAYLAEKFQHLHIEVQDLETANLLEHLPSATYFMDQALIAKEDGDGQKHSGAVLVHCAQGVSRSVTVIMAYLMYRYKLKLPQALHAVKRRSESAQPNDGFIKQLELFERMGFTVDKSSSTYRQFLAELSLQEDPSGQSLASSKIFESNSNSTEKAKGTFNLRCKRCRQVLANQGDIETHDMPGSESRQSQFIKKAPNSRRIVAVADASKNCSHYFLEEPVNWMREELDKQDIEGKFSCPKCSHKVGGYSWKGSRCSCGK</sequence>
<dbReference type="EC" id="3.1.3.48" evidence="2"/>
<name>A0ABX8I2K7_9ASCO</name>
<dbReference type="CDD" id="cd14518">
    <property type="entry name" value="DSP_fungal_YVH1"/>
    <property type="match status" value="1"/>
</dbReference>
<evidence type="ECO:0000256" key="5">
    <source>
        <dbReference type="SAM" id="MobiDB-lite"/>
    </source>
</evidence>
<keyword evidence="3" id="KW-0378">Hydrolase</keyword>
<dbReference type="PIRSF" id="PIRSF000941">
    <property type="entry name" value="DUSP12"/>
    <property type="match status" value="1"/>
</dbReference>
<comment type="similarity">
    <text evidence="1">Belongs to the protein-tyrosine phosphatase family. Non-receptor class dual specificity subfamily.</text>
</comment>
<reference evidence="7 8" key="1">
    <citation type="submission" date="2021-06" db="EMBL/GenBank/DDBJ databases">
        <title>Candida outbreak in Lebanon.</title>
        <authorList>
            <person name="Finianos M."/>
        </authorList>
    </citation>
    <scope>NUCLEOTIDE SEQUENCE [LARGE SCALE GENOMIC DNA]</scope>
    <source>
        <strain evidence="7">CA3LBN</strain>
    </source>
</reference>
<evidence type="ECO:0000256" key="1">
    <source>
        <dbReference type="ARBA" id="ARBA00008601"/>
    </source>
</evidence>
<dbReference type="InterPro" id="IPR000340">
    <property type="entry name" value="Dual-sp_phosphatase_cat-dom"/>
</dbReference>
<dbReference type="SUPFAM" id="SSF52799">
    <property type="entry name" value="(Phosphotyrosine protein) phosphatases II"/>
    <property type="match status" value="1"/>
</dbReference>
<dbReference type="InterPro" id="IPR016278">
    <property type="entry name" value="DUSP12"/>
</dbReference>
<evidence type="ECO:0000259" key="6">
    <source>
        <dbReference type="SMART" id="SM00195"/>
    </source>
</evidence>
<dbReference type="InterPro" id="IPR029021">
    <property type="entry name" value="Prot-tyrosine_phosphatase-like"/>
</dbReference>
<dbReference type="PANTHER" id="PTHR45848:SF4">
    <property type="entry name" value="DUAL SPECIFICITY PROTEIN PHOSPHATASE 12"/>
    <property type="match status" value="1"/>
</dbReference>
<evidence type="ECO:0000256" key="4">
    <source>
        <dbReference type="ARBA" id="ARBA00022912"/>
    </source>
</evidence>
<dbReference type="Gene3D" id="3.90.190.10">
    <property type="entry name" value="Protein tyrosine phosphatase superfamily"/>
    <property type="match status" value="1"/>
</dbReference>
<dbReference type="PANTHER" id="PTHR45848">
    <property type="entry name" value="DUAL SPECIFICITY PROTEIN PHOSPHATASE 12 FAMILY MEMBER"/>
    <property type="match status" value="1"/>
</dbReference>
<accession>A0ABX8I2K7</accession>
<gene>
    <name evidence="7" type="ORF">CA3LBN_000420</name>
</gene>
<feature type="domain" description="Tyrosine-protein phosphatase" evidence="6">
    <location>
        <begin position="1"/>
        <end position="150"/>
    </location>
</feature>
<keyword evidence="4" id="KW-0904">Protein phosphatase</keyword>
<organism evidence="7 8">
    <name type="scientific">Candidozyma haemuli</name>
    <dbReference type="NCBI Taxonomy" id="45357"/>
    <lineage>
        <taxon>Eukaryota</taxon>
        <taxon>Fungi</taxon>
        <taxon>Dikarya</taxon>
        <taxon>Ascomycota</taxon>
        <taxon>Saccharomycotina</taxon>
        <taxon>Pichiomycetes</taxon>
        <taxon>Metschnikowiaceae</taxon>
        <taxon>Candidozyma</taxon>
    </lineage>
</organism>
<evidence type="ECO:0000256" key="2">
    <source>
        <dbReference type="ARBA" id="ARBA00013064"/>
    </source>
</evidence>
<evidence type="ECO:0000256" key="3">
    <source>
        <dbReference type="ARBA" id="ARBA00022801"/>
    </source>
</evidence>
<protein>
    <recommendedName>
        <fullName evidence="2">protein-tyrosine-phosphatase</fullName>
        <ecNumber evidence="2">3.1.3.48</ecNumber>
    </recommendedName>
</protein>
<dbReference type="SMART" id="SM00195">
    <property type="entry name" value="DSPc"/>
    <property type="match status" value="1"/>
</dbReference>
<feature type="region of interest" description="Disordered" evidence="5">
    <location>
        <begin position="214"/>
        <end position="233"/>
    </location>
</feature>
<dbReference type="InterPro" id="IPR020422">
    <property type="entry name" value="TYR_PHOSPHATASE_DUAL_dom"/>
</dbReference>
<evidence type="ECO:0000313" key="8">
    <source>
        <dbReference type="Proteomes" id="UP000825434"/>
    </source>
</evidence>
<dbReference type="Pfam" id="PF00782">
    <property type="entry name" value="DSPc"/>
    <property type="match status" value="1"/>
</dbReference>